<dbReference type="PATRIC" id="fig|157838.3.peg.3618"/>
<dbReference type="Proteomes" id="UP000051888">
    <property type="component" value="Unassembled WGS sequence"/>
</dbReference>
<dbReference type="InterPro" id="IPR050272">
    <property type="entry name" value="Isochorismatase-like_hydrls"/>
</dbReference>
<evidence type="ECO:0000256" key="1">
    <source>
        <dbReference type="ARBA" id="ARBA00006336"/>
    </source>
</evidence>
<keyword evidence="2" id="KW-0378">Hydrolase</keyword>
<proteinExistence type="inferred from homology"/>
<reference evidence="4 5" key="1">
    <citation type="submission" date="2015-09" db="EMBL/GenBank/DDBJ databases">
        <title>Genome sequencing project for genomic taxonomy and phylogenomics of Bacillus-like bacteria.</title>
        <authorList>
            <person name="Liu B."/>
            <person name="Wang J."/>
            <person name="Zhu Y."/>
            <person name="Liu G."/>
            <person name="Chen Q."/>
            <person name="Chen Z."/>
            <person name="Lan J."/>
            <person name="Che J."/>
            <person name="Ge C."/>
            <person name="Shi H."/>
            <person name="Pan Z."/>
            <person name="Liu X."/>
        </authorList>
    </citation>
    <scope>NUCLEOTIDE SEQUENCE [LARGE SCALE GENOMIC DNA]</scope>
    <source>
        <strain evidence="4 5">LMG 18435</strain>
    </source>
</reference>
<gene>
    <name evidence="4" type="ORF">AN964_16355</name>
</gene>
<dbReference type="OrthoDB" id="9785724at2"/>
<dbReference type="Gene3D" id="3.40.50.850">
    <property type="entry name" value="Isochorismatase-like"/>
    <property type="match status" value="1"/>
</dbReference>
<accession>A0A0Q3TLR4</accession>
<dbReference type="AlphaFoldDB" id="A0A0Q3TLR4"/>
<comment type="caution">
    <text evidence="4">The sequence shown here is derived from an EMBL/GenBank/DDBJ whole genome shotgun (WGS) entry which is preliminary data.</text>
</comment>
<dbReference type="Pfam" id="PF00857">
    <property type="entry name" value="Isochorismatase"/>
    <property type="match status" value="1"/>
</dbReference>
<keyword evidence="5" id="KW-1185">Reference proteome</keyword>
<name>A0A0Q3TLR4_9BACI</name>
<dbReference type="EMBL" id="LJJC01000004">
    <property type="protein sequence ID" value="KQL54918.1"/>
    <property type="molecule type" value="Genomic_DNA"/>
</dbReference>
<dbReference type="RefSeq" id="WP_055740712.1">
    <property type="nucleotide sequence ID" value="NZ_JAAIWL010000010.1"/>
</dbReference>
<organism evidence="4 5">
    <name type="scientific">Heyndrickxia shackletonii</name>
    <dbReference type="NCBI Taxonomy" id="157838"/>
    <lineage>
        <taxon>Bacteria</taxon>
        <taxon>Bacillati</taxon>
        <taxon>Bacillota</taxon>
        <taxon>Bacilli</taxon>
        <taxon>Bacillales</taxon>
        <taxon>Bacillaceae</taxon>
        <taxon>Heyndrickxia</taxon>
    </lineage>
</organism>
<feature type="domain" description="Isochorismatase-like" evidence="3">
    <location>
        <begin position="6"/>
        <end position="141"/>
    </location>
</feature>
<evidence type="ECO:0000313" key="4">
    <source>
        <dbReference type="EMBL" id="KQL54918.1"/>
    </source>
</evidence>
<protein>
    <recommendedName>
        <fullName evidence="3">Isochorismatase-like domain-containing protein</fullName>
    </recommendedName>
</protein>
<evidence type="ECO:0000256" key="2">
    <source>
        <dbReference type="ARBA" id="ARBA00022801"/>
    </source>
</evidence>
<dbReference type="InterPro" id="IPR000868">
    <property type="entry name" value="Isochorismatase-like_dom"/>
</dbReference>
<dbReference type="PANTHER" id="PTHR43540:SF14">
    <property type="entry name" value="ISOCHORISMATASE"/>
    <property type="match status" value="1"/>
</dbReference>
<comment type="similarity">
    <text evidence="1">Belongs to the isochorismatase family.</text>
</comment>
<evidence type="ECO:0000259" key="3">
    <source>
        <dbReference type="Pfam" id="PF00857"/>
    </source>
</evidence>
<dbReference type="InterPro" id="IPR036380">
    <property type="entry name" value="Isochorismatase-like_sf"/>
</dbReference>
<evidence type="ECO:0000313" key="5">
    <source>
        <dbReference type="Proteomes" id="UP000051888"/>
    </source>
</evidence>
<dbReference type="STRING" id="157838.AN964_16355"/>
<dbReference type="SUPFAM" id="SSF52499">
    <property type="entry name" value="Isochorismatase-like hydrolases"/>
    <property type="match status" value="1"/>
</dbReference>
<dbReference type="GO" id="GO:0016787">
    <property type="term" value="F:hydrolase activity"/>
    <property type="evidence" value="ECO:0007669"/>
    <property type="project" value="UniProtKB-KW"/>
</dbReference>
<dbReference type="PANTHER" id="PTHR43540">
    <property type="entry name" value="PEROXYUREIDOACRYLATE/UREIDOACRYLATE AMIDOHYDROLASE-RELATED"/>
    <property type="match status" value="1"/>
</dbReference>
<sequence>MTHNKSALLTIDLQMGPLWGTFKKEEVMCSMKNLIQKAKIEEVPIIYTQHEEPAGGILTRNSPYWQFVDGVSPRSQDIVINKLATDAFNHTKLQEILGELEVTHLVVMGARTEYCVDTTCRAAISLGYDVTLVKNGHTTVDGIIPAEEIMDHHNYHLSTIGSPDRKIKVVKECDIEFLKQQ</sequence>